<dbReference type="Proteomes" id="UP000002668">
    <property type="component" value="Genome"/>
</dbReference>
<reference evidence="2" key="1">
    <citation type="journal article" date="2011" name="Nat. Commun.">
        <title>Effector diversification within compartments of the Leptosphaeria maculans genome affected by Repeat-Induced Point mutations.</title>
        <authorList>
            <person name="Rouxel T."/>
            <person name="Grandaubert J."/>
            <person name="Hane J.K."/>
            <person name="Hoede C."/>
            <person name="van de Wouw A.P."/>
            <person name="Couloux A."/>
            <person name="Dominguez V."/>
            <person name="Anthouard V."/>
            <person name="Bally P."/>
            <person name="Bourras S."/>
            <person name="Cozijnsen A.J."/>
            <person name="Ciuffetti L.M."/>
            <person name="Degrave A."/>
            <person name="Dilmaghani A."/>
            <person name="Duret L."/>
            <person name="Fudal I."/>
            <person name="Goodwin S.B."/>
            <person name="Gout L."/>
            <person name="Glaser N."/>
            <person name="Linglin J."/>
            <person name="Kema G.H.J."/>
            <person name="Lapalu N."/>
            <person name="Lawrence C.B."/>
            <person name="May K."/>
            <person name="Meyer M."/>
            <person name="Ollivier B."/>
            <person name="Poulain J."/>
            <person name="Schoch C.L."/>
            <person name="Simon A."/>
            <person name="Spatafora J.W."/>
            <person name="Stachowiak A."/>
            <person name="Turgeon B.G."/>
            <person name="Tyler B.M."/>
            <person name="Vincent D."/>
            <person name="Weissenbach J."/>
            <person name="Amselem J."/>
            <person name="Quesneville H."/>
            <person name="Oliver R.P."/>
            <person name="Wincker P."/>
            <person name="Balesdent M.-H."/>
            <person name="Howlett B.J."/>
        </authorList>
    </citation>
    <scope>NUCLEOTIDE SEQUENCE [LARGE SCALE GENOMIC DNA]</scope>
    <source>
        <strain evidence="2">JN3 / isolate v23.1.3 / race Av1-4-5-6-7-8</strain>
    </source>
</reference>
<accession>E5AFE3</accession>
<organism evidence="1 2">
    <name type="scientific">Leptosphaeria maculans (strain JN3 / isolate v23.1.3 / race Av1-4-5-6-7-8)</name>
    <name type="common">Blackleg fungus</name>
    <name type="synonym">Phoma lingam</name>
    <dbReference type="NCBI Taxonomy" id="985895"/>
    <lineage>
        <taxon>Eukaryota</taxon>
        <taxon>Fungi</taxon>
        <taxon>Dikarya</taxon>
        <taxon>Ascomycota</taxon>
        <taxon>Pezizomycotina</taxon>
        <taxon>Dothideomycetes</taxon>
        <taxon>Pleosporomycetidae</taxon>
        <taxon>Pleosporales</taxon>
        <taxon>Pleosporineae</taxon>
        <taxon>Leptosphaeriaceae</taxon>
        <taxon>Plenodomus</taxon>
        <taxon>Plenodomus lingam/Leptosphaeria maculans species complex</taxon>
    </lineage>
</organism>
<evidence type="ECO:0000313" key="1">
    <source>
        <dbReference type="EMBL" id="CBY01932.1"/>
    </source>
</evidence>
<dbReference type="GeneID" id="13286363"/>
<sequence>MAIGLLGCVKMAETITSFAVLRTMPVNTRLPERLLTDTVHSNHDGCQLTTTNGANPAAS</sequence>
<dbReference type="InParanoid" id="E5AFE3"/>
<dbReference type="VEuPathDB" id="FungiDB:LEMA_uP007190.1"/>
<proteinExistence type="predicted"/>
<gene>
    <name evidence="1" type="ORF">LEMA_uP007190.1</name>
</gene>
<dbReference type="EMBL" id="FP929139">
    <property type="protein sequence ID" value="CBY01932.1"/>
    <property type="molecule type" value="Genomic_DNA"/>
</dbReference>
<keyword evidence="2" id="KW-1185">Reference proteome</keyword>
<dbReference type="HOGENOM" id="CLU_2961248_0_0_1"/>
<name>E5AFE3_LEPMJ</name>
<dbReference type="AlphaFoldDB" id="E5AFE3"/>
<evidence type="ECO:0000313" key="2">
    <source>
        <dbReference type="Proteomes" id="UP000002668"/>
    </source>
</evidence>
<protein>
    <submittedName>
        <fullName evidence="1">Predicted protein</fullName>
    </submittedName>
</protein>